<keyword evidence="2" id="KW-0325">Glycoprotein</keyword>
<proteinExistence type="predicted"/>
<dbReference type="InterPro" id="IPR050780">
    <property type="entry name" value="Mucin_vWF_Thrombospondin_sf"/>
</dbReference>
<name>A0ABQ8LCS5_LABRO</name>
<protein>
    <recommendedName>
        <fullName evidence="3">VWFD domain-containing protein</fullName>
    </recommendedName>
</protein>
<sequence>MEVTVNISEIKTEIKVRELNFEITLPFSYFHDNTQGQCGYCDNNTRNDCRLPNGKTDNSCEHMAQFWMDPNCTVPTPTPTPPPPPPPCHTSTPHNTTVCEIIMTVFNSCHDAVPYQDYYKACKYDVCTMKNESAACASVEAYAQLCGQNSICVDWRSSPVLKGLCVFDCPSSKIYKACGPPVEKSCSASYNKMYAENKCPSDNSNKTVTEGCYCPDGQYRVNMTSDMCTAYCDCIGPDNLPRKPGDTWTDDCNIYNCTTSGIPLKEPVKCPTEMPCPTGYNRTVKDCCPTCVHKDVCVYNNTEYKVGEVRHYTCETITCRQINGSFVAEKISENCTNSGPSDCKLGYEYVKQKEDCCGTCVQRNCTYMKDNTTYMMPIGEVHIYKCENVSCQKIDGRPVTEKSFGKCTYLSQSDCKLGYEYVKQKEDCCGTCVQRNCTYMKDNTTYMMPVGEVHIYKCENVTCRKVNGSPVIEKSSDKCTYSSSLDCKLGSEYVKQEEDCCGMCVPRNCTYMKDNTTHTMRVQETYKFNCTTGTCNKINGLLMIVESIKKCPDFNPKDCVPGTLKLDTDGCCQICEISNCVLEKNITRLHVDGCTSVKDVEVTSCTGHCDSKSM</sequence>
<evidence type="ECO:0000256" key="2">
    <source>
        <dbReference type="ARBA" id="ARBA00023180"/>
    </source>
</evidence>
<evidence type="ECO:0000259" key="3">
    <source>
        <dbReference type="PROSITE" id="PS51233"/>
    </source>
</evidence>
<evidence type="ECO:0000313" key="4">
    <source>
        <dbReference type="EMBL" id="KAI2648516.1"/>
    </source>
</evidence>
<organism evidence="4 5">
    <name type="scientific">Labeo rohita</name>
    <name type="common">Indian major carp</name>
    <name type="synonym">Cyprinus rohita</name>
    <dbReference type="NCBI Taxonomy" id="84645"/>
    <lineage>
        <taxon>Eukaryota</taxon>
        <taxon>Metazoa</taxon>
        <taxon>Chordata</taxon>
        <taxon>Craniata</taxon>
        <taxon>Vertebrata</taxon>
        <taxon>Euteleostomi</taxon>
        <taxon>Actinopterygii</taxon>
        <taxon>Neopterygii</taxon>
        <taxon>Teleostei</taxon>
        <taxon>Ostariophysi</taxon>
        <taxon>Cypriniformes</taxon>
        <taxon>Cyprinidae</taxon>
        <taxon>Labeoninae</taxon>
        <taxon>Labeonini</taxon>
        <taxon>Labeo</taxon>
    </lineage>
</organism>
<dbReference type="PANTHER" id="PTHR11339:SF402">
    <property type="entry name" value="VWFD DOMAIN-CONTAINING PROTEIN"/>
    <property type="match status" value="1"/>
</dbReference>
<dbReference type="SUPFAM" id="SSF57567">
    <property type="entry name" value="Serine protease inhibitors"/>
    <property type="match status" value="1"/>
</dbReference>
<accession>A0ABQ8LCS5</accession>
<dbReference type="PROSITE" id="PS51233">
    <property type="entry name" value="VWFD"/>
    <property type="match status" value="1"/>
</dbReference>
<dbReference type="Gene3D" id="2.10.25.10">
    <property type="entry name" value="Laminin"/>
    <property type="match status" value="1"/>
</dbReference>
<keyword evidence="1" id="KW-1015">Disulfide bond</keyword>
<evidence type="ECO:0000256" key="1">
    <source>
        <dbReference type="ARBA" id="ARBA00023157"/>
    </source>
</evidence>
<feature type="domain" description="VWFD" evidence="3">
    <location>
        <begin position="1"/>
        <end position="75"/>
    </location>
</feature>
<dbReference type="InterPro" id="IPR014853">
    <property type="entry name" value="VWF/SSPO/ZAN-like_Cys-rich_dom"/>
</dbReference>
<dbReference type="Proteomes" id="UP000830375">
    <property type="component" value="Unassembled WGS sequence"/>
</dbReference>
<evidence type="ECO:0000313" key="5">
    <source>
        <dbReference type="Proteomes" id="UP000830375"/>
    </source>
</evidence>
<dbReference type="SMART" id="SM00832">
    <property type="entry name" value="C8"/>
    <property type="match status" value="1"/>
</dbReference>
<keyword evidence="5" id="KW-1185">Reference proteome</keyword>
<dbReference type="InterPro" id="IPR036084">
    <property type="entry name" value="Ser_inhib-like_sf"/>
</dbReference>
<dbReference type="InterPro" id="IPR001846">
    <property type="entry name" value="VWF_type-D"/>
</dbReference>
<dbReference type="Pfam" id="PF08742">
    <property type="entry name" value="C8"/>
    <property type="match status" value="1"/>
</dbReference>
<comment type="caution">
    <text evidence="4">The sequence shown here is derived from an EMBL/GenBank/DDBJ whole genome shotgun (WGS) entry which is preliminary data.</text>
</comment>
<reference evidence="4 5" key="1">
    <citation type="submission" date="2022-01" db="EMBL/GenBank/DDBJ databases">
        <title>A high-quality chromosome-level genome assembly of rohu carp, Labeo rohita.</title>
        <authorList>
            <person name="Arick M.A. II"/>
            <person name="Hsu C.-Y."/>
            <person name="Magbanua Z."/>
            <person name="Pechanova O."/>
            <person name="Grover C."/>
            <person name="Miller E."/>
            <person name="Thrash A."/>
            <person name="Ezzel L."/>
            <person name="Alam S."/>
            <person name="Benzie J."/>
            <person name="Hamilton M."/>
            <person name="Karsi A."/>
            <person name="Lawrence M.L."/>
            <person name="Peterson D.G."/>
        </authorList>
    </citation>
    <scope>NUCLEOTIDE SEQUENCE [LARGE SCALE GENOMIC DNA]</scope>
    <source>
        <strain evidence="5">BAU-BD-2019</strain>
        <tissue evidence="4">Blood</tissue>
    </source>
</reference>
<dbReference type="EMBL" id="JACTAM010000025">
    <property type="protein sequence ID" value="KAI2648516.1"/>
    <property type="molecule type" value="Genomic_DNA"/>
</dbReference>
<dbReference type="PANTHER" id="PTHR11339">
    <property type="entry name" value="EXTRACELLULAR MATRIX GLYCOPROTEIN RELATED"/>
    <property type="match status" value="1"/>
</dbReference>
<gene>
    <name evidence="4" type="ORF">H4Q32_018640</name>
</gene>